<dbReference type="AlphaFoldDB" id="A0A511DJP8"/>
<evidence type="ECO:0000256" key="1">
    <source>
        <dbReference type="ARBA" id="ARBA00023125"/>
    </source>
</evidence>
<comment type="caution">
    <text evidence="5">The sequence shown here is derived from an EMBL/GenBank/DDBJ whole genome shotgun (WGS) entry which is preliminary data.</text>
</comment>
<evidence type="ECO:0000313" key="5">
    <source>
        <dbReference type="EMBL" id="GEL25021.1"/>
    </source>
</evidence>
<name>A0A511DJP8_9PSEU</name>
<feature type="domain" description="Lsr2 DNA-binding" evidence="4">
    <location>
        <begin position="72"/>
        <end position="105"/>
    </location>
</feature>
<dbReference type="GO" id="GO:0003677">
    <property type="term" value="F:DNA binding"/>
    <property type="evidence" value="ECO:0007669"/>
    <property type="project" value="UniProtKB-KW"/>
</dbReference>
<dbReference type="InterPro" id="IPR042261">
    <property type="entry name" value="Lsr2-like_dimerization"/>
</dbReference>
<sequence>MVTIRAVRLVDDLDGSEAVETVELGLDGRAFEIDLNAAHAAELRRKLAPYIASARRVRRDTRPRPGAGTVHSRREAAEMREWARLNGMEVADRGRVPTSVHVAYANRQGPAEPTPRSLHSRSHDSGSEARRSRTRPMEPNA</sequence>
<dbReference type="OrthoDB" id="4113332at2"/>
<evidence type="ECO:0000256" key="2">
    <source>
        <dbReference type="SAM" id="MobiDB-lite"/>
    </source>
</evidence>
<dbReference type="InterPro" id="IPR024412">
    <property type="entry name" value="Lsr2_dim_dom"/>
</dbReference>
<proteinExistence type="predicted"/>
<keyword evidence="1" id="KW-0238">DNA-binding</keyword>
<protein>
    <recommendedName>
        <fullName evidence="7">Lsr2 family protein</fullName>
    </recommendedName>
</protein>
<dbReference type="Pfam" id="PF23359">
    <property type="entry name" value="Lsr2_DNA-bd"/>
    <property type="match status" value="1"/>
</dbReference>
<organism evidence="5 6">
    <name type="scientific">Pseudonocardia sulfidoxydans NBRC 16205</name>
    <dbReference type="NCBI Taxonomy" id="1223511"/>
    <lineage>
        <taxon>Bacteria</taxon>
        <taxon>Bacillati</taxon>
        <taxon>Actinomycetota</taxon>
        <taxon>Actinomycetes</taxon>
        <taxon>Pseudonocardiales</taxon>
        <taxon>Pseudonocardiaceae</taxon>
        <taxon>Pseudonocardia</taxon>
    </lineage>
</organism>
<dbReference type="GO" id="GO:0016746">
    <property type="term" value="F:acyltransferase activity"/>
    <property type="evidence" value="ECO:0007669"/>
    <property type="project" value="InterPro"/>
</dbReference>
<evidence type="ECO:0000313" key="6">
    <source>
        <dbReference type="Proteomes" id="UP000321685"/>
    </source>
</evidence>
<feature type="region of interest" description="Disordered" evidence="2">
    <location>
        <begin position="56"/>
        <end position="75"/>
    </location>
</feature>
<keyword evidence="6" id="KW-1185">Reference proteome</keyword>
<accession>A0A511DJP8</accession>
<feature type="compositionally biased region" description="Basic and acidic residues" evidence="2">
    <location>
        <begin position="121"/>
        <end position="131"/>
    </location>
</feature>
<dbReference type="Pfam" id="PF11774">
    <property type="entry name" value="Lsr2"/>
    <property type="match status" value="1"/>
</dbReference>
<feature type="domain" description="Lsr2 dimerization" evidence="3">
    <location>
        <begin position="1"/>
        <end position="57"/>
    </location>
</feature>
<dbReference type="EMBL" id="BJVJ01000044">
    <property type="protein sequence ID" value="GEL25021.1"/>
    <property type="molecule type" value="Genomic_DNA"/>
</dbReference>
<dbReference type="Proteomes" id="UP000321685">
    <property type="component" value="Unassembled WGS sequence"/>
</dbReference>
<dbReference type="RefSeq" id="WP_147110450.1">
    <property type="nucleotide sequence ID" value="NZ_BJVJ01000044.1"/>
</dbReference>
<gene>
    <name evidence="5" type="ORF">PSU4_39750</name>
</gene>
<dbReference type="Gene3D" id="4.10.320.10">
    <property type="entry name" value="E3-binding domain"/>
    <property type="match status" value="1"/>
</dbReference>
<dbReference type="InterPro" id="IPR055370">
    <property type="entry name" value="Lsr2_DNA-bd"/>
</dbReference>
<evidence type="ECO:0000259" key="4">
    <source>
        <dbReference type="Pfam" id="PF23359"/>
    </source>
</evidence>
<evidence type="ECO:0000259" key="3">
    <source>
        <dbReference type="Pfam" id="PF11774"/>
    </source>
</evidence>
<dbReference type="Gene3D" id="3.30.60.230">
    <property type="entry name" value="Lsr2, dimerization domain"/>
    <property type="match status" value="1"/>
</dbReference>
<evidence type="ECO:0008006" key="7">
    <source>
        <dbReference type="Google" id="ProtNLM"/>
    </source>
</evidence>
<dbReference type="InterPro" id="IPR036625">
    <property type="entry name" value="E3-bd_dom_sf"/>
</dbReference>
<reference evidence="5 6" key="1">
    <citation type="submission" date="2019-07" db="EMBL/GenBank/DDBJ databases">
        <title>Whole genome shotgun sequence of Pseudonocardia sulfidoxydans NBRC 16205.</title>
        <authorList>
            <person name="Hosoyama A."/>
            <person name="Uohara A."/>
            <person name="Ohji S."/>
            <person name="Ichikawa N."/>
        </authorList>
    </citation>
    <scope>NUCLEOTIDE SEQUENCE [LARGE SCALE GENOMIC DNA]</scope>
    <source>
        <strain evidence="5 6">NBRC 16205</strain>
    </source>
</reference>
<feature type="region of interest" description="Disordered" evidence="2">
    <location>
        <begin position="89"/>
        <end position="141"/>
    </location>
</feature>